<sequence>MLFEILTKFQNGLTFENLRRFFYIVSPAETTFEKLEDVPDYLTISQYWFLAFIFVDVLIAKLMGKSVYALNDTITSVNAGILSQLPKYAGRMISIPLYVYIYNNYRLFDLDVHSTWLWFAGFFAQDLAYYLAHRVVHVPQKP</sequence>
<reference evidence="2" key="1">
    <citation type="submission" date="2022-11" db="UniProtKB">
        <authorList>
            <consortium name="WormBaseParasite"/>
        </authorList>
    </citation>
    <scope>IDENTIFICATION</scope>
</reference>
<accession>A0AC34R222</accession>
<dbReference type="WBParaSite" id="JU765_v2.g2720.t1">
    <property type="protein sequence ID" value="JU765_v2.g2720.t1"/>
    <property type="gene ID" value="JU765_v2.g2720"/>
</dbReference>
<protein>
    <submittedName>
        <fullName evidence="2">Uncharacterized protein</fullName>
    </submittedName>
</protein>
<evidence type="ECO:0000313" key="1">
    <source>
        <dbReference type="Proteomes" id="UP000887576"/>
    </source>
</evidence>
<dbReference type="Proteomes" id="UP000887576">
    <property type="component" value="Unplaced"/>
</dbReference>
<organism evidence="1 2">
    <name type="scientific">Panagrolaimus sp. JU765</name>
    <dbReference type="NCBI Taxonomy" id="591449"/>
    <lineage>
        <taxon>Eukaryota</taxon>
        <taxon>Metazoa</taxon>
        <taxon>Ecdysozoa</taxon>
        <taxon>Nematoda</taxon>
        <taxon>Chromadorea</taxon>
        <taxon>Rhabditida</taxon>
        <taxon>Tylenchina</taxon>
        <taxon>Panagrolaimomorpha</taxon>
        <taxon>Panagrolaimoidea</taxon>
        <taxon>Panagrolaimidae</taxon>
        <taxon>Panagrolaimus</taxon>
    </lineage>
</organism>
<proteinExistence type="predicted"/>
<name>A0AC34R222_9BILA</name>
<evidence type="ECO:0000313" key="2">
    <source>
        <dbReference type="WBParaSite" id="JU765_v2.g2720.t1"/>
    </source>
</evidence>